<dbReference type="RefSeq" id="WP_212702442.1">
    <property type="nucleotide sequence ID" value="NZ_JADMKU010000019.1"/>
</dbReference>
<gene>
    <name evidence="1" type="ORF">IT775_17000</name>
</gene>
<proteinExistence type="predicted"/>
<dbReference type="Proteomes" id="UP001195941">
    <property type="component" value="Unassembled WGS sequence"/>
</dbReference>
<keyword evidence="2" id="KW-1185">Reference proteome</keyword>
<name>A0ABS5HW75_9RHOB</name>
<evidence type="ECO:0000313" key="1">
    <source>
        <dbReference type="EMBL" id="MBR9652818.1"/>
    </source>
</evidence>
<evidence type="ECO:0000313" key="2">
    <source>
        <dbReference type="Proteomes" id="UP001195941"/>
    </source>
</evidence>
<comment type="caution">
    <text evidence="1">The sequence shown here is derived from an EMBL/GenBank/DDBJ whole genome shotgun (WGS) entry which is preliminary data.</text>
</comment>
<reference evidence="1 2" key="1">
    <citation type="journal article" date="2021" name="Arch. Microbiol.">
        <title>Thalassobius aquimarinus sp. nov., isolated from the Sea of Japan seashore.</title>
        <authorList>
            <person name="Kurilenko V.V."/>
            <person name="Romanenko L.A."/>
            <person name="Chernysheva N.Y."/>
            <person name="Velansky P.V."/>
            <person name="Tekutyeva L.A."/>
            <person name="Isaeva M.P."/>
            <person name="Mikhailov V.V."/>
        </authorList>
    </citation>
    <scope>NUCLEOTIDE SEQUENCE [LARGE SCALE GENOMIC DNA]</scope>
    <source>
        <strain evidence="1 2">KMM 8518</strain>
    </source>
</reference>
<accession>A0ABS5HW75</accession>
<sequence length="82" mass="9855">MAIDFDHLARRRGIMDADLRLIFTGPKAKRFQRRLLVSITVWVRLDAFPLWTVILGDGMKRRAFNQNWNYIVFVGYYFQIQF</sequence>
<dbReference type="EMBL" id="JADMKU010000019">
    <property type="protein sequence ID" value="MBR9652818.1"/>
    <property type="molecule type" value="Genomic_DNA"/>
</dbReference>
<protein>
    <submittedName>
        <fullName evidence="1">Uncharacterized protein</fullName>
    </submittedName>
</protein>
<organism evidence="1 2">
    <name type="scientific">Thalassovita aquimarina</name>
    <dbReference type="NCBI Taxonomy" id="2785917"/>
    <lineage>
        <taxon>Bacteria</taxon>
        <taxon>Pseudomonadati</taxon>
        <taxon>Pseudomonadota</taxon>
        <taxon>Alphaproteobacteria</taxon>
        <taxon>Rhodobacterales</taxon>
        <taxon>Roseobacteraceae</taxon>
        <taxon>Thalassovita</taxon>
    </lineage>
</organism>